<dbReference type="PROSITE" id="PS50297">
    <property type="entry name" value="ANK_REP_REGION"/>
    <property type="match status" value="4"/>
</dbReference>
<feature type="chain" id="PRO_5047375703" evidence="4">
    <location>
        <begin position="26"/>
        <end position="235"/>
    </location>
</feature>
<dbReference type="PRINTS" id="PR01415">
    <property type="entry name" value="ANKYRIN"/>
</dbReference>
<dbReference type="RefSeq" id="WP_310966467.1">
    <property type="nucleotide sequence ID" value="NZ_JAVMBO010000017.1"/>
</dbReference>
<evidence type="ECO:0000256" key="3">
    <source>
        <dbReference type="PROSITE-ProRule" id="PRU00023"/>
    </source>
</evidence>
<comment type="caution">
    <text evidence="5">The sequence shown here is derived from an EMBL/GenBank/DDBJ whole genome shotgun (WGS) entry which is preliminary data.</text>
</comment>
<keyword evidence="6" id="KW-1185">Reference proteome</keyword>
<dbReference type="InterPro" id="IPR036770">
    <property type="entry name" value="Ankyrin_rpt-contain_sf"/>
</dbReference>
<dbReference type="PROSITE" id="PS50088">
    <property type="entry name" value="ANK_REPEAT"/>
    <property type="match status" value="5"/>
</dbReference>
<evidence type="ECO:0000256" key="4">
    <source>
        <dbReference type="SAM" id="SignalP"/>
    </source>
</evidence>
<dbReference type="PANTHER" id="PTHR24188:SF29">
    <property type="entry name" value="GH09064P"/>
    <property type="match status" value="1"/>
</dbReference>
<keyword evidence="1" id="KW-0677">Repeat</keyword>
<feature type="signal peptide" evidence="4">
    <location>
        <begin position="1"/>
        <end position="25"/>
    </location>
</feature>
<dbReference type="SUPFAM" id="SSF48403">
    <property type="entry name" value="Ankyrin repeat"/>
    <property type="match status" value="1"/>
</dbReference>
<feature type="repeat" description="ANK" evidence="3">
    <location>
        <begin position="77"/>
        <end position="109"/>
    </location>
</feature>
<dbReference type="Proteomes" id="UP001267407">
    <property type="component" value="Unassembled WGS sequence"/>
</dbReference>
<name>A0ABU2HIQ6_9GAMM</name>
<dbReference type="Gene3D" id="1.25.40.20">
    <property type="entry name" value="Ankyrin repeat-containing domain"/>
    <property type="match status" value="2"/>
</dbReference>
<feature type="repeat" description="ANK" evidence="3">
    <location>
        <begin position="110"/>
        <end position="142"/>
    </location>
</feature>
<dbReference type="EMBL" id="JAVMBO010000017">
    <property type="protein sequence ID" value="MDS1310944.1"/>
    <property type="molecule type" value="Genomic_DNA"/>
</dbReference>
<dbReference type="SMART" id="SM00248">
    <property type="entry name" value="ANK"/>
    <property type="match status" value="5"/>
</dbReference>
<dbReference type="PROSITE" id="PS51257">
    <property type="entry name" value="PROKAR_LIPOPROTEIN"/>
    <property type="match status" value="1"/>
</dbReference>
<accession>A0ABU2HIQ6</accession>
<evidence type="ECO:0000256" key="2">
    <source>
        <dbReference type="ARBA" id="ARBA00023043"/>
    </source>
</evidence>
<feature type="repeat" description="ANK" evidence="3">
    <location>
        <begin position="175"/>
        <end position="207"/>
    </location>
</feature>
<protein>
    <submittedName>
        <fullName evidence="5">Ankyrin repeat domain-containing protein</fullName>
    </submittedName>
</protein>
<feature type="repeat" description="ANK" evidence="3">
    <location>
        <begin position="208"/>
        <end position="235"/>
    </location>
</feature>
<evidence type="ECO:0000313" key="5">
    <source>
        <dbReference type="EMBL" id="MDS1310944.1"/>
    </source>
</evidence>
<dbReference type="PANTHER" id="PTHR24188">
    <property type="entry name" value="ANKYRIN REPEAT PROTEIN"/>
    <property type="match status" value="1"/>
</dbReference>
<dbReference type="Pfam" id="PF12796">
    <property type="entry name" value="Ank_2"/>
    <property type="match status" value="2"/>
</dbReference>
<dbReference type="InterPro" id="IPR002110">
    <property type="entry name" value="Ankyrin_rpt"/>
</dbReference>
<organism evidence="5 6">
    <name type="scientific">Marinobacter xiaoshiensis</name>
    <dbReference type="NCBI Taxonomy" id="3073652"/>
    <lineage>
        <taxon>Bacteria</taxon>
        <taxon>Pseudomonadati</taxon>
        <taxon>Pseudomonadota</taxon>
        <taxon>Gammaproteobacteria</taxon>
        <taxon>Pseudomonadales</taxon>
        <taxon>Marinobacteraceae</taxon>
        <taxon>Marinobacter</taxon>
    </lineage>
</organism>
<keyword evidence="4" id="KW-0732">Signal</keyword>
<sequence length="235" mass="24418">MAKGIGFSHQSLLLSVFLLASGLVAVTGCASREAPANLDQQAEIALGSDLYRAAAKADFDAVKKLKESGAPLNTLTGNGTPLMAAVQAKADRVVWYLLSQGANSDLAESDQVTPLMVAAEQGDRRLTRLLLSAGAKVNATDLKGYTPVMRAAETGQLSVVKILLTAGANVNVSQDGESLLMKVVATGDLLTAEMLLAAGADVNFRAENGETALDVARANNHQDLEMLLVQAGANL</sequence>
<evidence type="ECO:0000256" key="1">
    <source>
        <dbReference type="ARBA" id="ARBA00022737"/>
    </source>
</evidence>
<proteinExistence type="predicted"/>
<gene>
    <name evidence="5" type="ORF">RKA07_12660</name>
</gene>
<keyword evidence="2 3" id="KW-0040">ANK repeat</keyword>
<reference evidence="5" key="1">
    <citation type="submission" date="2023-09" db="EMBL/GenBank/DDBJ databases">
        <title>Marinobacter sediminicola sp. nov. and Marinobacter maritimum sp. nov., isolated from marine sediment.</title>
        <authorList>
            <person name="An J."/>
        </authorList>
    </citation>
    <scope>NUCLEOTIDE SEQUENCE</scope>
    <source>
        <strain evidence="5">F60267</strain>
    </source>
</reference>
<evidence type="ECO:0000313" key="6">
    <source>
        <dbReference type="Proteomes" id="UP001267407"/>
    </source>
</evidence>
<feature type="repeat" description="ANK" evidence="3">
    <location>
        <begin position="143"/>
        <end position="175"/>
    </location>
</feature>